<name>A0ABW7HX44_9ACTN</name>
<dbReference type="RefSeq" id="WP_279948441.1">
    <property type="nucleotide sequence ID" value="NZ_BAABEN010000003.1"/>
</dbReference>
<comment type="caution">
    <text evidence="1">The sequence shown here is derived from an EMBL/GenBank/DDBJ whole genome shotgun (WGS) entry which is preliminary data.</text>
</comment>
<organism evidence="1 2">
    <name type="scientific">Streptomyces chitinivorans</name>
    <dbReference type="NCBI Taxonomy" id="1257027"/>
    <lineage>
        <taxon>Bacteria</taxon>
        <taxon>Bacillati</taxon>
        <taxon>Actinomycetota</taxon>
        <taxon>Actinomycetes</taxon>
        <taxon>Kitasatosporales</taxon>
        <taxon>Streptomycetaceae</taxon>
        <taxon>Streptomyces</taxon>
    </lineage>
</organism>
<dbReference type="Pfam" id="PF14435">
    <property type="entry name" value="SUKH-4"/>
    <property type="match status" value="2"/>
</dbReference>
<protein>
    <submittedName>
        <fullName evidence="1">SUKH-4 family immunity protein</fullName>
    </submittedName>
</protein>
<accession>A0ABW7HX44</accession>
<dbReference type="InterPro" id="IPR025851">
    <property type="entry name" value="SUKH-4"/>
</dbReference>
<dbReference type="EMBL" id="JBIHMK010000078">
    <property type="protein sequence ID" value="MFH0250335.1"/>
    <property type="molecule type" value="Genomic_DNA"/>
</dbReference>
<reference evidence="1 2" key="1">
    <citation type="submission" date="2024-10" db="EMBL/GenBank/DDBJ databases">
        <authorList>
            <person name="Cho J.-C."/>
        </authorList>
    </citation>
    <scope>NUCLEOTIDE SEQUENCE [LARGE SCALE GENOMIC DNA]</scope>
    <source>
        <strain evidence="1 2">KCTC29696</strain>
    </source>
</reference>
<evidence type="ECO:0000313" key="2">
    <source>
        <dbReference type="Proteomes" id="UP001607069"/>
    </source>
</evidence>
<dbReference type="Proteomes" id="UP001607069">
    <property type="component" value="Unassembled WGS sequence"/>
</dbReference>
<keyword evidence="2" id="KW-1185">Reference proteome</keyword>
<sequence length="412" mass="45503">MAGTVVTIAQDALHPAITHDATRRMLTGTGLPQGSALMRFDPLRGGRMPLARDLLTAEADPAELDPRVARLVFLGHVEIREEVTQKVVLDGDTGRVFTLHMWEDSPRHTKLFPLAPSLWDLARFLEAVEDFEARRGPFRYLAGRFGPEVVKEASRALLSVFTGTDWGSGDWGSVGDPAGREHPVPVFWRIAALIRPLALIAGPGDGLRLDLPRHVLEEAFGADQIVRVAPEELPEELVHEPTRCFLTEVELPRGGLMFGLDGEEDDLLRPLPEVDARYRAMPELRHLFRAPESADHLPADADRLLVIGGLIHDLDVLLDGRTGEVLYGQLGDSAVTPVNADVSTLAFTVWMHHREQALNEEHDFTQDFYHELAETMIGVLASLDPVACLSAEGADDFRYWPEVFHDVAGGVL</sequence>
<evidence type="ECO:0000313" key="1">
    <source>
        <dbReference type="EMBL" id="MFH0250335.1"/>
    </source>
</evidence>
<proteinExistence type="predicted"/>
<gene>
    <name evidence="1" type="ORF">ACG5V6_19245</name>
</gene>